<dbReference type="RefSeq" id="XP_041233570.1">
    <property type="nucleotide sequence ID" value="XM_041376467.1"/>
</dbReference>
<accession>A0AAD4HS21</accession>
<name>A0AAD4HS21_9AGAM</name>
<comment type="caution">
    <text evidence="1">The sequence shown here is derived from an EMBL/GenBank/DDBJ whole genome shotgun (WGS) entry which is preliminary data.</text>
</comment>
<evidence type="ECO:0000313" key="1">
    <source>
        <dbReference type="EMBL" id="KAG1907995.1"/>
    </source>
</evidence>
<proteinExistence type="predicted"/>
<evidence type="ECO:0000313" key="2">
    <source>
        <dbReference type="Proteomes" id="UP001195769"/>
    </source>
</evidence>
<dbReference type="EMBL" id="JABBWK010000002">
    <property type="protein sequence ID" value="KAG1907995.1"/>
    <property type="molecule type" value="Genomic_DNA"/>
</dbReference>
<protein>
    <submittedName>
        <fullName evidence="1">Uncharacterized protein</fullName>
    </submittedName>
</protein>
<keyword evidence="2" id="KW-1185">Reference proteome</keyword>
<sequence>MSTCVHTLKSQYKPQNLYMQMERCMLRQSELNGTSSLILSIIGHAGEVERTVISAQHNLHDAPQKPSHRHAHMRTREEVGITGEAARNLEAFFAWTPPLSTEPRDADDPLAGLENISSDDVAAGFAALKELKRTEEV</sequence>
<dbReference type="Proteomes" id="UP001195769">
    <property type="component" value="Unassembled WGS sequence"/>
</dbReference>
<dbReference type="GeneID" id="64670765"/>
<organism evidence="1 2">
    <name type="scientific">Suillus fuscotomentosus</name>
    <dbReference type="NCBI Taxonomy" id="1912939"/>
    <lineage>
        <taxon>Eukaryota</taxon>
        <taxon>Fungi</taxon>
        <taxon>Dikarya</taxon>
        <taxon>Basidiomycota</taxon>
        <taxon>Agaricomycotina</taxon>
        <taxon>Agaricomycetes</taxon>
        <taxon>Agaricomycetidae</taxon>
        <taxon>Boletales</taxon>
        <taxon>Suillineae</taxon>
        <taxon>Suillaceae</taxon>
        <taxon>Suillus</taxon>
    </lineage>
</organism>
<gene>
    <name evidence="1" type="ORF">F5891DRAFT_974582</name>
</gene>
<reference evidence="1" key="1">
    <citation type="journal article" date="2020" name="New Phytol.">
        <title>Comparative genomics reveals dynamic genome evolution in host specialist ectomycorrhizal fungi.</title>
        <authorList>
            <person name="Lofgren L.A."/>
            <person name="Nguyen N.H."/>
            <person name="Vilgalys R."/>
            <person name="Ruytinx J."/>
            <person name="Liao H.L."/>
            <person name="Branco S."/>
            <person name="Kuo A."/>
            <person name="LaButti K."/>
            <person name="Lipzen A."/>
            <person name="Andreopoulos W."/>
            <person name="Pangilinan J."/>
            <person name="Riley R."/>
            <person name="Hundley H."/>
            <person name="Na H."/>
            <person name="Barry K."/>
            <person name="Grigoriev I.V."/>
            <person name="Stajich J.E."/>
            <person name="Kennedy P.G."/>
        </authorList>
    </citation>
    <scope>NUCLEOTIDE SEQUENCE</scope>
    <source>
        <strain evidence="1">FC203</strain>
    </source>
</reference>
<dbReference type="AlphaFoldDB" id="A0AAD4HS21"/>